<proteinExistence type="predicted"/>
<dbReference type="PhylomeDB" id="B6QIV7"/>
<keyword evidence="2" id="KW-0812">Transmembrane</keyword>
<protein>
    <submittedName>
        <fullName evidence="4">Uncharacterized protein</fullName>
    </submittedName>
</protein>
<keyword evidence="5" id="KW-1185">Reference proteome</keyword>
<feature type="region of interest" description="Disordered" evidence="1">
    <location>
        <begin position="409"/>
        <end position="454"/>
    </location>
</feature>
<reference evidence="5" key="1">
    <citation type="journal article" date="2015" name="Genome Announc.">
        <title>Genome sequence of the AIDS-associated pathogen Penicillium marneffei (ATCC18224) and its near taxonomic relative Talaromyces stipitatus (ATCC10500).</title>
        <authorList>
            <person name="Nierman W.C."/>
            <person name="Fedorova-Abrams N.D."/>
            <person name="Andrianopoulos A."/>
        </authorList>
    </citation>
    <scope>NUCLEOTIDE SEQUENCE [LARGE SCALE GENOMIC DNA]</scope>
    <source>
        <strain evidence="5">ATCC 18224 / CBS 334.59 / QM 7333</strain>
    </source>
</reference>
<dbReference type="Proteomes" id="UP000001294">
    <property type="component" value="Unassembled WGS sequence"/>
</dbReference>
<accession>B6QIV7</accession>
<evidence type="ECO:0000313" key="5">
    <source>
        <dbReference type="Proteomes" id="UP000001294"/>
    </source>
</evidence>
<dbReference type="HOGENOM" id="CLU_020135_0_0_1"/>
<sequence>MAYSFFIPRTYILALLALVYGAWAAVLPARDTVTLPPGVTYDPNTNVWCTPTTWIDVASFFLGNYISHAATVISFPGEPVSITIVNMVLAIFLPSSGAGRGLLAMVRHAAFYKDPIQQALRSRALCMVVRSQDWKPISGETLRSLSFLSKELRDDDDDEYEAYKMMSKNKDKIKQYAEELKAHRDPIELRVESPLWLQIGASSTRLEIVGHNYQVFGTYKLPDGYELAYVPANAVIEPVSVSSDSSDQNQLPKSEFKLSSAYSFASALVSIVQIIYALTGLYRSRGDQVPKYGYAAFSFTVLPYVIMSFVNLLGNLVTPRYSTLYLVHTEMMDEASQRGGEFQGIIGNLERTHLQVEDTFVFSAALKESSEERWEFQLGEKIYFAGEVEPMATEKNELAPTLEDEHVEAHSSTSAMKTTPPADEGGLEAPVQSSECHKTNEEQNLKKTKKAKKDKKDKKPLLICPNCYRFQTIEERRGKFLSIANPKQYHAIGEWLIRAVRVCIVALPLAVIGGMTQFKTGSSTVAQRAWTMSWLAVGMGLPLQPFLSLLLVQNFTGLVDSARKIQRGKANARIKHGFGNYIAEFFAYILCLGSFGAPAIGGFIVVAQMLRESASCEVI</sequence>
<feature type="transmembrane region" description="Helical" evidence="2">
    <location>
        <begin position="294"/>
        <end position="314"/>
    </location>
</feature>
<name>B6QIV7_TALMQ</name>
<feature type="transmembrane region" description="Helical" evidence="2">
    <location>
        <begin position="585"/>
        <end position="607"/>
    </location>
</feature>
<keyword evidence="2" id="KW-0472">Membrane</keyword>
<feature type="signal peptide" evidence="3">
    <location>
        <begin position="1"/>
        <end position="24"/>
    </location>
</feature>
<feature type="transmembrane region" description="Helical" evidence="2">
    <location>
        <begin position="530"/>
        <end position="552"/>
    </location>
</feature>
<dbReference type="OrthoDB" id="5406607at2759"/>
<dbReference type="EMBL" id="DS995902">
    <property type="protein sequence ID" value="EEA23302.1"/>
    <property type="molecule type" value="Genomic_DNA"/>
</dbReference>
<feature type="compositionally biased region" description="Basic and acidic residues" evidence="1">
    <location>
        <begin position="435"/>
        <end position="445"/>
    </location>
</feature>
<dbReference type="AlphaFoldDB" id="B6QIV7"/>
<evidence type="ECO:0000256" key="3">
    <source>
        <dbReference type="SAM" id="SignalP"/>
    </source>
</evidence>
<evidence type="ECO:0000256" key="2">
    <source>
        <dbReference type="SAM" id="Phobius"/>
    </source>
</evidence>
<feature type="transmembrane region" description="Helical" evidence="2">
    <location>
        <begin position="261"/>
        <end position="282"/>
    </location>
</feature>
<keyword evidence="2" id="KW-1133">Transmembrane helix</keyword>
<feature type="transmembrane region" description="Helical" evidence="2">
    <location>
        <begin position="495"/>
        <end position="518"/>
    </location>
</feature>
<gene>
    <name evidence="4" type="ORF">PMAA_098920</name>
</gene>
<dbReference type="VEuPathDB" id="FungiDB:PMAA_098920"/>
<organism evidence="4 5">
    <name type="scientific">Talaromyces marneffei (strain ATCC 18224 / CBS 334.59 / QM 7333)</name>
    <name type="common">Penicillium marneffei</name>
    <dbReference type="NCBI Taxonomy" id="441960"/>
    <lineage>
        <taxon>Eukaryota</taxon>
        <taxon>Fungi</taxon>
        <taxon>Dikarya</taxon>
        <taxon>Ascomycota</taxon>
        <taxon>Pezizomycotina</taxon>
        <taxon>Eurotiomycetes</taxon>
        <taxon>Eurotiomycetidae</taxon>
        <taxon>Eurotiales</taxon>
        <taxon>Trichocomaceae</taxon>
        <taxon>Talaromyces</taxon>
        <taxon>Talaromyces sect. Talaromyces</taxon>
    </lineage>
</organism>
<evidence type="ECO:0000256" key="1">
    <source>
        <dbReference type="SAM" id="MobiDB-lite"/>
    </source>
</evidence>
<evidence type="ECO:0000313" key="4">
    <source>
        <dbReference type="EMBL" id="EEA23302.1"/>
    </source>
</evidence>
<feature type="chain" id="PRO_5002845734" evidence="3">
    <location>
        <begin position="25"/>
        <end position="619"/>
    </location>
</feature>
<keyword evidence="3" id="KW-0732">Signal</keyword>